<organism evidence="1 2">
    <name type="scientific">Cochliobolus carbonum (strain 26-R-13)</name>
    <name type="common">Maize leaf spot fungus</name>
    <name type="synonym">Bipolaris zeicola</name>
    <dbReference type="NCBI Taxonomy" id="930089"/>
    <lineage>
        <taxon>Eukaryota</taxon>
        <taxon>Fungi</taxon>
        <taxon>Dikarya</taxon>
        <taxon>Ascomycota</taxon>
        <taxon>Pezizomycotina</taxon>
        <taxon>Dothideomycetes</taxon>
        <taxon>Pleosporomycetidae</taxon>
        <taxon>Pleosporales</taxon>
        <taxon>Pleosporineae</taxon>
        <taxon>Pleosporaceae</taxon>
        <taxon>Bipolaris</taxon>
    </lineage>
</organism>
<evidence type="ECO:0000313" key="1">
    <source>
        <dbReference type="EMBL" id="EUC27029.1"/>
    </source>
</evidence>
<keyword evidence="2" id="KW-1185">Reference proteome</keyword>
<evidence type="ECO:0000313" key="2">
    <source>
        <dbReference type="Proteomes" id="UP000053841"/>
    </source>
</evidence>
<reference evidence="1 2" key="1">
    <citation type="journal article" date="2013" name="PLoS Genet.">
        <title>Comparative genome structure, secondary metabolite, and effector coding capacity across Cochliobolus pathogens.</title>
        <authorList>
            <person name="Condon B.J."/>
            <person name="Leng Y."/>
            <person name="Wu D."/>
            <person name="Bushley K.E."/>
            <person name="Ohm R.A."/>
            <person name="Otillar R."/>
            <person name="Martin J."/>
            <person name="Schackwitz W."/>
            <person name="Grimwood J."/>
            <person name="MohdZainudin N."/>
            <person name="Xue C."/>
            <person name="Wang R."/>
            <person name="Manning V.A."/>
            <person name="Dhillon B."/>
            <person name="Tu Z.J."/>
            <person name="Steffenson B.J."/>
            <person name="Salamov A."/>
            <person name="Sun H."/>
            <person name="Lowry S."/>
            <person name="LaButti K."/>
            <person name="Han J."/>
            <person name="Copeland A."/>
            <person name="Lindquist E."/>
            <person name="Barry K."/>
            <person name="Schmutz J."/>
            <person name="Baker S.E."/>
            <person name="Ciuffetti L.M."/>
            <person name="Grigoriev I.V."/>
            <person name="Zhong S."/>
            <person name="Turgeon B.G."/>
        </authorList>
    </citation>
    <scope>NUCLEOTIDE SEQUENCE [LARGE SCALE GENOMIC DNA]</scope>
    <source>
        <strain evidence="1 2">26-R-13</strain>
    </source>
</reference>
<sequence>SLVSSRLHTGLGALFPSNGRMWGQCACCAAMPYRAHRSCMEAATAARVHDTTMRAYSTCGRQVQYYYVRTTIYR</sequence>
<proteinExistence type="predicted"/>
<name>W6XW67_COCC2</name>
<gene>
    <name evidence="1" type="ORF">COCCADRAFT_112751</name>
</gene>
<accession>W6XW67</accession>
<dbReference type="KEGG" id="bze:COCCADRAFT_112751"/>
<dbReference type="EMBL" id="KI965027">
    <property type="protein sequence ID" value="EUC27029.1"/>
    <property type="molecule type" value="Genomic_DNA"/>
</dbReference>
<feature type="non-terminal residue" evidence="1">
    <location>
        <position position="1"/>
    </location>
</feature>
<dbReference type="RefSeq" id="XP_007718665.1">
    <property type="nucleotide sequence ID" value="XM_007720475.1"/>
</dbReference>
<protein>
    <submittedName>
        <fullName evidence="1">Uncharacterized protein</fullName>
    </submittedName>
</protein>
<dbReference type="AlphaFoldDB" id="W6XW67"/>
<dbReference type="Proteomes" id="UP000053841">
    <property type="component" value="Unassembled WGS sequence"/>
</dbReference>
<dbReference type="HOGENOM" id="CLU_2694410_0_0_1"/>
<dbReference type="GeneID" id="19144507"/>